<dbReference type="HOGENOM" id="CLU_1193865_0_0_11"/>
<reference evidence="2 3" key="1">
    <citation type="journal article" date="2015" name="Genome Announc.">
        <title>Complete Genome Sequence of Steroid-Transforming Nocardioides simplex VKM Ac-2033D.</title>
        <authorList>
            <person name="Shtratnikova V.Y."/>
            <person name="Schelkunov M.I."/>
            <person name="Pekov Y.A."/>
            <person name="Fokina V.V."/>
            <person name="Logacheva M.D."/>
            <person name="Sokolov S.L."/>
            <person name="Bragin E.Y."/>
            <person name="Ashapkin V.V."/>
            <person name="Donova M.V."/>
        </authorList>
    </citation>
    <scope>NUCLEOTIDE SEQUENCE [LARGE SCALE GENOMIC DNA]</scope>
    <source>
        <strain evidence="2 3">VKM Ac-2033D</strain>
    </source>
</reference>
<organism evidence="2 3">
    <name type="scientific">Nocardioides simplex</name>
    <name type="common">Arthrobacter simplex</name>
    <dbReference type="NCBI Taxonomy" id="2045"/>
    <lineage>
        <taxon>Bacteria</taxon>
        <taxon>Bacillati</taxon>
        <taxon>Actinomycetota</taxon>
        <taxon>Actinomycetes</taxon>
        <taxon>Propionibacteriales</taxon>
        <taxon>Nocardioidaceae</taxon>
        <taxon>Pimelobacter</taxon>
    </lineage>
</organism>
<sequence length="268" mass="26615">MFTPAGNPGTGPSSTPSGLVIASSPTPSGPACLTLDLQGGDHIGLRGTFLNTPPAGSSALVLPTYSPSGGPGFGLTGSYDDPRTPGTAIVPGVQLSLIEPAQGISCSGFSFSGSVSSPGVARTYGVGAASLGTSSAPGCTNPLFGTVTFASLTSPRFDVTGDPVGGQWPSRIANLKWKVSWANCVFYVEGVINGKFDPATQVFAPAGNPGSGWWSDVPTGLVVAATPAPPTGSMCLTVDLRAGDTIGIRGTFTNTPPAGSSGLAITNP</sequence>
<evidence type="ECO:0000313" key="3">
    <source>
        <dbReference type="Proteomes" id="UP000030300"/>
    </source>
</evidence>
<name>A0A0A1DGH0_NOCSI</name>
<accession>A0A0A1DGH0</accession>
<evidence type="ECO:0000256" key="1">
    <source>
        <dbReference type="SAM" id="MobiDB-lite"/>
    </source>
</evidence>
<dbReference type="EMBL" id="CP009896">
    <property type="protein sequence ID" value="AIY16416.2"/>
    <property type="molecule type" value="Genomic_DNA"/>
</dbReference>
<protein>
    <submittedName>
        <fullName evidence="2">Uncharacterized protein</fullName>
    </submittedName>
</protein>
<evidence type="ECO:0000313" key="2">
    <source>
        <dbReference type="EMBL" id="AIY16416.2"/>
    </source>
</evidence>
<dbReference type="KEGG" id="psim:KR76_05925"/>
<keyword evidence="3" id="KW-1185">Reference proteome</keyword>
<dbReference type="AlphaFoldDB" id="A0A0A1DGH0"/>
<gene>
    <name evidence="2" type="ORF">KR76_05925</name>
</gene>
<dbReference type="Proteomes" id="UP000030300">
    <property type="component" value="Chromosome"/>
</dbReference>
<proteinExistence type="predicted"/>
<feature type="region of interest" description="Disordered" evidence="1">
    <location>
        <begin position="1"/>
        <end position="23"/>
    </location>
</feature>